<name>A0A401LGR7_9FIRM</name>
<dbReference type="PANTHER" id="PTHR11851:SF186">
    <property type="entry name" value="INACTIVE METALLOPROTEASE YMFF-RELATED"/>
    <property type="match status" value="1"/>
</dbReference>
<dbReference type="OrthoDB" id="9762085at2"/>
<feature type="domain" description="Peptidase M16 C-terminal" evidence="2">
    <location>
        <begin position="173"/>
        <end position="341"/>
    </location>
</feature>
<dbReference type="AlphaFoldDB" id="A0A401LGR7"/>
<keyword evidence="1" id="KW-0175">Coiled coil</keyword>
<evidence type="ECO:0000313" key="3">
    <source>
        <dbReference type="EMBL" id="GCB30719.1"/>
    </source>
</evidence>
<dbReference type="InterPro" id="IPR011249">
    <property type="entry name" value="Metalloenz_LuxS/M16"/>
</dbReference>
<evidence type="ECO:0000259" key="2">
    <source>
        <dbReference type="Pfam" id="PF05193"/>
    </source>
</evidence>
<evidence type="ECO:0000313" key="4">
    <source>
        <dbReference type="Proteomes" id="UP000287361"/>
    </source>
</evidence>
<dbReference type="InterPro" id="IPR050361">
    <property type="entry name" value="MPP/UQCRC_Complex"/>
</dbReference>
<sequence>MVAMKKCEPKYEPRCRIFFAEGQKFRTNLLVLFFDLSLKRETATKTALLAEVLRQGENPTGAARQAELLFGAHWDISVVKKGGRQLLLFSLETLKNVETEEMLAFLRERLFAPLQNGFTEKTVERQKKILRQKLENQRDDKKAFARRRAMEETAKGTALAISGDGYAEDLEEISAEGLLAFYRELLETAKVKVFFCGEKDEALLSLRQNFKGKAAAEEEAAPILKEKPHFLREETDAAQARLLLGFLGDVENSTRETALLLLNQLLGGDPDSFLFRKLREEEGLCYEIKSYRYPLSPYFFVQAGIRAEDAKRVCAELLSCLEEWKKNGISEERLDHAKESLIREYTALADSPWGMVDFLTEQALQGKELTTERLLRQIERTEAADVVRAAKHFRLQTVYLLQGKERTQDAD</sequence>
<organism evidence="3 4">
    <name type="scientific">Anaerotignum faecicola</name>
    <dbReference type="NCBI Taxonomy" id="2358141"/>
    <lineage>
        <taxon>Bacteria</taxon>
        <taxon>Bacillati</taxon>
        <taxon>Bacillota</taxon>
        <taxon>Clostridia</taxon>
        <taxon>Lachnospirales</taxon>
        <taxon>Anaerotignaceae</taxon>
        <taxon>Anaerotignum</taxon>
    </lineage>
</organism>
<proteinExistence type="predicted"/>
<gene>
    <name evidence="3" type="ORF">KGMB03357_23800</name>
</gene>
<dbReference type="EMBL" id="BHVZ01000014">
    <property type="protein sequence ID" value="GCB30719.1"/>
    <property type="molecule type" value="Genomic_DNA"/>
</dbReference>
<reference evidence="3 4" key="1">
    <citation type="submission" date="2018-10" db="EMBL/GenBank/DDBJ databases">
        <title>Draft Genome Sequence of Anaerotignum sp. KCTC 15736.</title>
        <authorList>
            <person name="Choi S.H."/>
            <person name="Kim J.S."/>
            <person name="Kang S.W."/>
            <person name="Lee J.S."/>
            <person name="Park S.H."/>
        </authorList>
    </citation>
    <scope>NUCLEOTIDE SEQUENCE [LARGE SCALE GENOMIC DNA]</scope>
    <source>
        <strain evidence="3 4">KCTC 15736</strain>
    </source>
</reference>
<dbReference type="Pfam" id="PF05193">
    <property type="entry name" value="Peptidase_M16_C"/>
    <property type="match status" value="1"/>
</dbReference>
<dbReference type="Gene3D" id="3.30.830.10">
    <property type="entry name" value="Metalloenzyme, LuxS/M16 peptidase-like"/>
    <property type="match status" value="2"/>
</dbReference>
<dbReference type="InterPro" id="IPR007863">
    <property type="entry name" value="Peptidase_M16_C"/>
</dbReference>
<dbReference type="PANTHER" id="PTHR11851">
    <property type="entry name" value="METALLOPROTEASE"/>
    <property type="match status" value="1"/>
</dbReference>
<evidence type="ECO:0000256" key="1">
    <source>
        <dbReference type="SAM" id="Coils"/>
    </source>
</evidence>
<keyword evidence="4" id="KW-1185">Reference proteome</keyword>
<dbReference type="Proteomes" id="UP000287361">
    <property type="component" value="Unassembled WGS sequence"/>
</dbReference>
<dbReference type="SUPFAM" id="SSF63411">
    <property type="entry name" value="LuxS/MPP-like metallohydrolase"/>
    <property type="match status" value="2"/>
</dbReference>
<comment type="caution">
    <text evidence="3">The sequence shown here is derived from an EMBL/GenBank/DDBJ whole genome shotgun (WGS) entry which is preliminary data.</text>
</comment>
<accession>A0A401LGR7</accession>
<protein>
    <recommendedName>
        <fullName evidence="2">Peptidase M16 C-terminal domain-containing protein</fullName>
    </recommendedName>
</protein>
<dbReference type="GO" id="GO:0046872">
    <property type="term" value="F:metal ion binding"/>
    <property type="evidence" value="ECO:0007669"/>
    <property type="project" value="InterPro"/>
</dbReference>
<feature type="coiled-coil region" evidence="1">
    <location>
        <begin position="120"/>
        <end position="147"/>
    </location>
</feature>